<accession>A0A8M1KRR1</accession>
<dbReference type="Pfam" id="PF00094">
    <property type="entry name" value="VWD"/>
    <property type="match status" value="1"/>
</dbReference>
<dbReference type="InterPro" id="IPR001846">
    <property type="entry name" value="VWF_type-D"/>
</dbReference>
<dbReference type="Proteomes" id="UP000515152">
    <property type="component" value="Chromosome 11"/>
</dbReference>
<sequence>MVMYFGSNLPYDEFLTIILPTSEMSNKWTLYLQESYINTAVIVSEVEDLHTISGVTGWKPFGSDGRYVWATKSLGKGKGPVTITGKALMAVYVFGGKHRHGYGTTGVCSTGVVPTSPPDPCDGITCREKEECKRGVCVPISRATCSALGDPHYTTFDGKRYDFQGTCTYTMAEVLKKEAGLIPFTVQAKNNHRWNKQVSLVRKVTVTVYNHTVAIRKRRGAVEVSNKG</sequence>
<keyword evidence="2" id="KW-1185">Reference proteome</keyword>
<evidence type="ECO:0000313" key="2">
    <source>
        <dbReference type="Proteomes" id="UP000515152"/>
    </source>
</evidence>
<protein>
    <submittedName>
        <fullName evidence="3">IgGFc-binding protein-like</fullName>
    </submittedName>
</protein>
<proteinExistence type="predicted"/>
<dbReference type="OrthoDB" id="8957750at2759"/>
<organism evidence="2 3">
    <name type="scientific">Clupea harengus</name>
    <name type="common">Atlantic herring</name>
    <dbReference type="NCBI Taxonomy" id="7950"/>
    <lineage>
        <taxon>Eukaryota</taxon>
        <taxon>Metazoa</taxon>
        <taxon>Chordata</taxon>
        <taxon>Craniata</taxon>
        <taxon>Vertebrata</taxon>
        <taxon>Euteleostomi</taxon>
        <taxon>Actinopterygii</taxon>
        <taxon>Neopterygii</taxon>
        <taxon>Teleostei</taxon>
        <taxon>Clupei</taxon>
        <taxon>Clupeiformes</taxon>
        <taxon>Clupeoidei</taxon>
        <taxon>Clupeidae</taxon>
        <taxon>Clupea</taxon>
    </lineage>
</organism>
<dbReference type="GeneID" id="122133292"/>
<dbReference type="PROSITE" id="PS51233">
    <property type="entry name" value="VWFD"/>
    <property type="match status" value="1"/>
</dbReference>
<dbReference type="AlphaFoldDB" id="A0A8M1KRR1"/>
<dbReference type="RefSeq" id="XP_042565103.1">
    <property type="nucleotide sequence ID" value="XM_042709169.1"/>
</dbReference>
<feature type="domain" description="VWFD" evidence="1">
    <location>
        <begin position="143"/>
        <end position="228"/>
    </location>
</feature>
<dbReference type="KEGG" id="char:122133292"/>
<dbReference type="InterPro" id="IPR052749">
    <property type="entry name" value="Alpha-tectorin"/>
</dbReference>
<name>A0A8M1KRR1_CLUHA</name>
<dbReference type="PANTHER" id="PTHR46160">
    <property type="entry name" value="ALPHA-TECTORIN-RELATED"/>
    <property type="match status" value="1"/>
</dbReference>
<dbReference type="Pfam" id="PF17517">
    <property type="entry name" value="IgGFc_binding"/>
    <property type="match status" value="1"/>
</dbReference>
<dbReference type="PANTHER" id="PTHR46160:SF9">
    <property type="entry name" value="PROTEIN PRY2-RELATED"/>
    <property type="match status" value="1"/>
</dbReference>
<gene>
    <name evidence="3" type="primary">LOC122133292</name>
</gene>
<evidence type="ECO:0000259" key="1">
    <source>
        <dbReference type="PROSITE" id="PS51233"/>
    </source>
</evidence>
<dbReference type="InterPro" id="IPR035234">
    <property type="entry name" value="IgGFc-bd_N"/>
</dbReference>
<reference evidence="3" key="1">
    <citation type="submission" date="2025-08" db="UniProtKB">
        <authorList>
            <consortium name="RefSeq"/>
        </authorList>
    </citation>
    <scope>IDENTIFICATION</scope>
</reference>
<evidence type="ECO:0000313" key="3">
    <source>
        <dbReference type="RefSeq" id="XP_042565103.1"/>
    </source>
</evidence>